<keyword evidence="1" id="KW-0812">Transmembrane</keyword>
<keyword evidence="1" id="KW-0472">Membrane</keyword>
<evidence type="ECO:0000313" key="3">
    <source>
        <dbReference type="Proteomes" id="UP000886723"/>
    </source>
</evidence>
<protein>
    <submittedName>
        <fullName evidence="2">Uncharacterized protein</fullName>
    </submittedName>
</protein>
<accession>A0A9D1NT23</accession>
<dbReference type="Proteomes" id="UP000886723">
    <property type="component" value="Unassembled WGS sequence"/>
</dbReference>
<feature type="transmembrane region" description="Helical" evidence="1">
    <location>
        <begin position="29"/>
        <end position="50"/>
    </location>
</feature>
<evidence type="ECO:0000256" key="1">
    <source>
        <dbReference type="SAM" id="Phobius"/>
    </source>
</evidence>
<sequence length="78" mass="8791">MSQEKVDKYKKEKANRQKIMKKERIIHRLEMTGIALVCVLAIGWVGYSIYDTAASKVNDAIVVDNNAVDNYISSLSQS</sequence>
<proteinExistence type="predicted"/>
<comment type="caution">
    <text evidence="2">The sequence shown here is derived from an EMBL/GenBank/DDBJ whole genome shotgun (WGS) entry which is preliminary data.</text>
</comment>
<name>A0A9D1NT23_9FIRM</name>
<keyword evidence="1" id="KW-1133">Transmembrane helix</keyword>
<dbReference type="EMBL" id="DVON01000084">
    <property type="protein sequence ID" value="HIV12285.1"/>
    <property type="molecule type" value="Genomic_DNA"/>
</dbReference>
<dbReference type="AlphaFoldDB" id="A0A9D1NT23"/>
<reference evidence="2" key="2">
    <citation type="journal article" date="2021" name="PeerJ">
        <title>Extensive microbial diversity within the chicken gut microbiome revealed by metagenomics and culture.</title>
        <authorList>
            <person name="Gilroy R."/>
            <person name="Ravi A."/>
            <person name="Getino M."/>
            <person name="Pursley I."/>
            <person name="Horton D.L."/>
            <person name="Alikhan N.F."/>
            <person name="Baker D."/>
            <person name="Gharbi K."/>
            <person name="Hall N."/>
            <person name="Watson M."/>
            <person name="Adriaenssens E.M."/>
            <person name="Foster-Nyarko E."/>
            <person name="Jarju S."/>
            <person name="Secka A."/>
            <person name="Antonio M."/>
            <person name="Oren A."/>
            <person name="Chaudhuri R.R."/>
            <person name="La Ragione R."/>
            <person name="Hildebrand F."/>
            <person name="Pallen M.J."/>
        </authorList>
    </citation>
    <scope>NUCLEOTIDE SEQUENCE</scope>
    <source>
        <strain evidence="2">ChiBcec2-4451</strain>
    </source>
</reference>
<reference evidence="2" key="1">
    <citation type="submission" date="2020-10" db="EMBL/GenBank/DDBJ databases">
        <authorList>
            <person name="Gilroy R."/>
        </authorList>
    </citation>
    <scope>NUCLEOTIDE SEQUENCE</scope>
    <source>
        <strain evidence="2">ChiBcec2-4451</strain>
    </source>
</reference>
<evidence type="ECO:0000313" key="2">
    <source>
        <dbReference type="EMBL" id="HIV12285.1"/>
    </source>
</evidence>
<gene>
    <name evidence="2" type="ORF">IAA63_03985</name>
</gene>
<organism evidence="2 3">
    <name type="scientific">Candidatus Pullilachnospira stercoravium</name>
    <dbReference type="NCBI Taxonomy" id="2840913"/>
    <lineage>
        <taxon>Bacteria</taxon>
        <taxon>Bacillati</taxon>
        <taxon>Bacillota</taxon>
        <taxon>Clostridia</taxon>
        <taxon>Lachnospirales</taxon>
        <taxon>Lachnospiraceae</taxon>
        <taxon>Lachnospiraceae incertae sedis</taxon>
        <taxon>Candidatus Pullilachnospira</taxon>
    </lineage>
</organism>